<dbReference type="Proteomes" id="UP000703295">
    <property type="component" value="Unassembled WGS sequence"/>
</dbReference>
<reference evidence="4 5" key="1">
    <citation type="journal article" date="2021" name="Sci. Rep.">
        <title>The distribution of antibiotic resistance genes in chicken gut microbiota commensals.</title>
        <authorList>
            <person name="Juricova H."/>
            <person name="Matiasovicova J."/>
            <person name="Kubasova T."/>
            <person name="Cejkova D."/>
            <person name="Rychlik I."/>
        </authorList>
    </citation>
    <scope>NUCLEOTIDE SEQUENCE [LARGE SCALE GENOMIC DNA]</scope>
    <source>
        <strain evidence="4 5">An801</strain>
    </source>
</reference>
<comment type="caution">
    <text evidence="4">The sequence shown here is derived from an EMBL/GenBank/DDBJ whole genome shotgun (WGS) entry which is preliminary data.</text>
</comment>
<evidence type="ECO:0000256" key="1">
    <source>
        <dbReference type="ARBA" id="ARBA00007274"/>
    </source>
</evidence>
<dbReference type="Gene3D" id="2.160.10.10">
    <property type="entry name" value="Hexapeptide repeat proteins"/>
    <property type="match status" value="1"/>
</dbReference>
<dbReference type="Pfam" id="PF00132">
    <property type="entry name" value="Hexapep"/>
    <property type="match status" value="1"/>
</dbReference>
<feature type="domain" description="Maltose/galactoside acetyltransferase" evidence="3">
    <location>
        <begin position="5"/>
        <end position="58"/>
    </location>
</feature>
<gene>
    <name evidence="4" type="ORF">H6A31_04485</name>
</gene>
<comment type="similarity">
    <text evidence="1">Belongs to the transferase hexapeptide repeat family.</text>
</comment>
<keyword evidence="2" id="KW-0808">Transferase</keyword>
<dbReference type="CDD" id="cd03357">
    <property type="entry name" value="LbH_MAT_GAT"/>
    <property type="match status" value="1"/>
</dbReference>
<name>A0ABS2EUA0_9BACE</name>
<evidence type="ECO:0000256" key="2">
    <source>
        <dbReference type="ARBA" id="ARBA00022679"/>
    </source>
</evidence>
<keyword evidence="5" id="KW-1185">Reference proteome</keyword>
<organism evidence="4 5">
    <name type="scientific">Bacteroides mediterraneensis</name>
    <dbReference type="NCBI Taxonomy" id="1841856"/>
    <lineage>
        <taxon>Bacteria</taxon>
        <taxon>Pseudomonadati</taxon>
        <taxon>Bacteroidota</taxon>
        <taxon>Bacteroidia</taxon>
        <taxon>Bacteroidales</taxon>
        <taxon>Bacteroidaceae</taxon>
        <taxon>Bacteroides</taxon>
    </lineage>
</organism>
<evidence type="ECO:0000313" key="4">
    <source>
        <dbReference type="EMBL" id="MBM6757954.1"/>
    </source>
</evidence>
<evidence type="ECO:0000259" key="3">
    <source>
        <dbReference type="SMART" id="SM01266"/>
    </source>
</evidence>
<protein>
    <submittedName>
        <fullName evidence="4">Sugar O-acetyltransferase</fullName>
    </submittedName>
</protein>
<dbReference type="InterPro" id="IPR051159">
    <property type="entry name" value="Hexapeptide_acetyltransf"/>
</dbReference>
<dbReference type="SUPFAM" id="SSF51161">
    <property type="entry name" value="Trimeric LpxA-like enzymes"/>
    <property type="match status" value="1"/>
</dbReference>
<dbReference type="RefSeq" id="WP_204475080.1">
    <property type="nucleotide sequence ID" value="NZ_JACJJW010000007.1"/>
</dbReference>
<dbReference type="SMART" id="SM01266">
    <property type="entry name" value="Mac"/>
    <property type="match status" value="1"/>
</dbReference>
<dbReference type="InterPro" id="IPR001451">
    <property type="entry name" value="Hexapep"/>
</dbReference>
<evidence type="ECO:0000313" key="5">
    <source>
        <dbReference type="Proteomes" id="UP000703295"/>
    </source>
</evidence>
<dbReference type="EMBL" id="JACJJW010000007">
    <property type="protein sequence ID" value="MBM6757954.1"/>
    <property type="molecule type" value="Genomic_DNA"/>
</dbReference>
<dbReference type="PANTHER" id="PTHR23416:SF23">
    <property type="entry name" value="ACETYLTRANSFERASE C18B11.09C-RELATED"/>
    <property type="match status" value="1"/>
</dbReference>
<dbReference type="InterPro" id="IPR024688">
    <property type="entry name" value="Mac_dom"/>
</dbReference>
<dbReference type="PANTHER" id="PTHR23416">
    <property type="entry name" value="SIALIC ACID SYNTHASE-RELATED"/>
    <property type="match status" value="1"/>
</dbReference>
<sequence>MKTEYEKMRSQELYDFSEPEIQASLIHAKKVCARLQTMTIYDDDYRQVMEDLIPGFPKTATICPPFHCDHGNGIILGENVFMNYDCIILDGGYVRIGKNTLVGPHCQFYTPQHPMDYVARREEKETAYPITVGEDCWLGGNVVVCPGVTIGNRCIIAAGSVVTRDIPDDSLAAGVPAVVKRSLKK</sequence>
<dbReference type="InterPro" id="IPR011004">
    <property type="entry name" value="Trimer_LpxA-like_sf"/>
</dbReference>
<accession>A0ABS2EUA0</accession>
<proteinExistence type="inferred from homology"/>